<organism evidence="1 2">
    <name type="scientific">Pseudolycoriella hygida</name>
    <dbReference type="NCBI Taxonomy" id="35572"/>
    <lineage>
        <taxon>Eukaryota</taxon>
        <taxon>Metazoa</taxon>
        <taxon>Ecdysozoa</taxon>
        <taxon>Arthropoda</taxon>
        <taxon>Hexapoda</taxon>
        <taxon>Insecta</taxon>
        <taxon>Pterygota</taxon>
        <taxon>Neoptera</taxon>
        <taxon>Endopterygota</taxon>
        <taxon>Diptera</taxon>
        <taxon>Nematocera</taxon>
        <taxon>Sciaroidea</taxon>
        <taxon>Sciaridae</taxon>
        <taxon>Pseudolycoriella</taxon>
    </lineage>
</organism>
<accession>A0A9Q0S2Q5</accession>
<reference evidence="1" key="1">
    <citation type="submission" date="2022-07" db="EMBL/GenBank/DDBJ databases">
        <authorList>
            <person name="Trinca V."/>
            <person name="Uliana J.V.C."/>
            <person name="Torres T.T."/>
            <person name="Ward R.J."/>
            <person name="Monesi N."/>
        </authorList>
    </citation>
    <scope>NUCLEOTIDE SEQUENCE</scope>
    <source>
        <strain evidence="1">HSMRA1968</strain>
        <tissue evidence="1">Whole embryos</tissue>
    </source>
</reference>
<dbReference type="EMBL" id="WJQU01000002">
    <property type="protein sequence ID" value="KAJ6641380.1"/>
    <property type="molecule type" value="Genomic_DNA"/>
</dbReference>
<comment type="caution">
    <text evidence="1">The sequence shown here is derived from an EMBL/GenBank/DDBJ whole genome shotgun (WGS) entry which is preliminary data.</text>
</comment>
<protein>
    <submittedName>
        <fullName evidence="1">Uncharacterized protein</fullName>
    </submittedName>
</protein>
<evidence type="ECO:0000313" key="1">
    <source>
        <dbReference type="EMBL" id="KAJ6641380.1"/>
    </source>
</evidence>
<gene>
    <name evidence="1" type="ORF">Bhyg_06319</name>
</gene>
<name>A0A9Q0S2Q5_9DIPT</name>
<evidence type="ECO:0000313" key="2">
    <source>
        <dbReference type="Proteomes" id="UP001151699"/>
    </source>
</evidence>
<dbReference type="Proteomes" id="UP001151699">
    <property type="component" value="Chromosome B"/>
</dbReference>
<proteinExistence type="predicted"/>
<sequence>MNVYATNTRSLWKPRRVSTRENRNLIRELVSSSPFSMSTR</sequence>
<keyword evidence="2" id="KW-1185">Reference proteome</keyword>
<dbReference type="AlphaFoldDB" id="A0A9Q0S2Q5"/>